<dbReference type="STRING" id="762845.BCR26_11590"/>
<dbReference type="AlphaFoldDB" id="A0A1E5KY82"/>
<accession>A0A1E5KY82</accession>
<evidence type="ECO:0000313" key="2">
    <source>
        <dbReference type="EMBL" id="OEH82860.1"/>
    </source>
</evidence>
<keyword evidence="3" id="KW-1185">Reference proteome</keyword>
<evidence type="ECO:0000313" key="3">
    <source>
        <dbReference type="Proteomes" id="UP000095256"/>
    </source>
</evidence>
<name>A0A1E5KY82_9ENTE</name>
<comment type="caution">
    <text evidence="2">The sequence shown here is derived from an EMBL/GenBank/DDBJ whole genome shotgun (WGS) entry which is preliminary data.</text>
</comment>
<sequence>MNQGSLVEENCIFLEAEVETFEEVIQLIGEQFIKNGIAKATYTEAVIQREKIYPTGLPGNGYNIAIPHTDSEHILRPSVGVIVTKKPIEVSMMGSPELKLDCQLFFPLAMEHPKKQLALLRQLMGFFQAKENLTNIYQAKSKAEVLDVVKNITYD</sequence>
<protein>
    <recommendedName>
        <fullName evidence="1">PTS EIIA type-2 domain-containing protein</fullName>
    </recommendedName>
</protein>
<dbReference type="Pfam" id="PF00359">
    <property type="entry name" value="PTS_EIIA_2"/>
    <property type="match status" value="1"/>
</dbReference>
<dbReference type="InterPro" id="IPR016152">
    <property type="entry name" value="PTrfase/Anion_transptr"/>
</dbReference>
<evidence type="ECO:0000259" key="1">
    <source>
        <dbReference type="PROSITE" id="PS51094"/>
    </source>
</evidence>
<feature type="domain" description="PTS EIIA type-2" evidence="1">
    <location>
        <begin position="5"/>
        <end position="152"/>
    </location>
</feature>
<dbReference type="PANTHER" id="PTHR47738:SF3">
    <property type="entry name" value="PHOSPHOTRANSFERASE SYSTEM MANNITOL_FRUCTOSE-SPECIFIC IIA DOMAIN CONTAINING PROTEIN"/>
    <property type="match status" value="1"/>
</dbReference>
<dbReference type="PROSITE" id="PS51094">
    <property type="entry name" value="PTS_EIIA_TYPE_2"/>
    <property type="match status" value="1"/>
</dbReference>
<dbReference type="OrthoDB" id="370976at2"/>
<dbReference type="CDD" id="cd00211">
    <property type="entry name" value="PTS_IIA_fru"/>
    <property type="match status" value="1"/>
</dbReference>
<dbReference type="Proteomes" id="UP000095256">
    <property type="component" value="Unassembled WGS sequence"/>
</dbReference>
<dbReference type="PANTHER" id="PTHR47738">
    <property type="entry name" value="PTS SYSTEM FRUCTOSE-LIKE EIIA COMPONENT-RELATED"/>
    <property type="match status" value="1"/>
</dbReference>
<dbReference type="Gene3D" id="3.40.930.10">
    <property type="entry name" value="Mannitol-specific EII, Chain A"/>
    <property type="match status" value="1"/>
</dbReference>
<dbReference type="InterPro" id="IPR051541">
    <property type="entry name" value="PTS_SugarTrans_NitroReg"/>
</dbReference>
<proteinExistence type="predicted"/>
<dbReference type="EMBL" id="MIEK01000014">
    <property type="protein sequence ID" value="OEH82860.1"/>
    <property type="molecule type" value="Genomic_DNA"/>
</dbReference>
<dbReference type="InterPro" id="IPR002178">
    <property type="entry name" value="PTS_EIIA_type-2_dom"/>
</dbReference>
<organism evidence="2 3">
    <name type="scientific">Enterococcus rivorum</name>
    <dbReference type="NCBI Taxonomy" id="762845"/>
    <lineage>
        <taxon>Bacteria</taxon>
        <taxon>Bacillati</taxon>
        <taxon>Bacillota</taxon>
        <taxon>Bacilli</taxon>
        <taxon>Lactobacillales</taxon>
        <taxon>Enterococcaceae</taxon>
        <taxon>Enterococcus</taxon>
    </lineage>
</organism>
<gene>
    <name evidence="2" type="ORF">BCR26_11590</name>
</gene>
<reference evidence="2 3" key="1">
    <citation type="submission" date="2016-09" db="EMBL/GenBank/DDBJ databases">
        <authorList>
            <person name="Capua I."/>
            <person name="De Benedictis P."/>
            <person name="Joannis T."/>
            <person name="Lombin L.H."/>
            <person name="Cattoli G."/>
        </authorList>
    </citation>
    <scope>NUCLEOTIDE SEQUENCE [LARGE SCALE GENOMIC DNA]</scope>
    <source>
        <strain evidence="2 3">LMG 25899</strain>
    </source>
</reference>
<dbReference type="SUPFAM" id="SSF55804">
    <property type="entry name" value="Phoshotransferase/anion transport protein"/>
    <property type="match status" value="1"/>
</dbReference>